<reference evidence="4 5" key="1">
    <citation type="submission" date="2023-05" db="EMBL/GenBank/DDBJ databases">
        <title>B98-5 Cell Line De Novo Hybrid Assembly: An Optical Mapping Approach.</title>
        <authorList>
            <person name="Kananen K."/>
            <person name="Auerbach J.A."/>
            <person name="Kautto E."/>
            <person name="Blachly J.S."/>
        </authorList>
    </citation>
    <scope>NUCLEOTIDE SEQUENCE [LARGE SCALE GENOMIC DNA]</scope>
    <source>
        <strain evidence="4">B95-8</strain>
        <tissue evidence="4">Cell line</tissue>
    </source>
</reference>
<keyword evidence="5" id="KW-1185">Reference proteome</keyword>
<evidence type="ECO:0000313" key="4">
    <source>
        <dbReference type="EMBL" id="KAK2106123.1"/>
    </source>
</evidence>
<dbReference type="Proteomes" id="UP001266305">
    <property type="component" value="Unassembled WGS sequence"/>
</dbReference>
<dbReference type="InterPro" id="IPR036055">
    <property type="entry name" value="LDL_receptor-like_sf"/>
</dbReference>
<dbReference type="SMART" id="SM00200">
    <property type="entry name" value="SEA"/>
    <property type="match status" value="1"/>
</dbReference>
<dbReference type="PROSITE" id="PS01209">
    <property type="entry name" value="LDLRA_1"/>
    <property type="match status" value="1"/>
</dbReference>
<dbReference type="SMART" id="SM00192">
    <property type="entry name" value="LDLa"/>
    <property type="match status" value="1"/>
</dbReference>
<protein>
    <recommendedName>
        <fullName evidence="3">SEA domain-containing protein</fullName>
    </recommendedName>
</protein>
<evidence type="ECO:0000256" key="1">
    <source>
        <dbReference type="ARBA" id="ARBA00023157"/>
    </source>
</evidence>
<dbReference type="Pfam" id="PF00057">
    <property type="entry name" value="Ldl_recept_a"/>
    <property type="match status" value="1"/>
</dbReference>
<dbReference type="EMBL" id="JASSZA010000007">
    <property type="protein sequence ID" value="KAK2106123.1"/>
    <property type="molecule type" value="Genomic_DNA"/>
</dbReference>
<comment type="caution">
    <text evidence="2">Lacks conserved residue(s) required for the propagation of feature annotation.</text>
</comment>
<dbReference type="InterPro" id="IPR002172">
    <property type="entry name" value="LDrepeatLR_classA_rpt"/>
</dbReference>
<evidence type="ECO:0000259" key="3">
    <source>
        <dbReference type="SMART" id="SM00200"/>
    </source>
</evidence>
<evidence type="ECO:0000256" key="2">
    <source>
        <dbReference type="PROSITE-ProRule" id="PRU00124"/>
    </source>
</evidence>
<comment type="caution">
    <text evidence="4">The sequence shown here is derived from an EMBL/GenBank/DDBJ whole genome shotgun (WGS) entry which is preliminary data.</text>
</comment>
<dbReference type="CDD" id="cd00112">
    <property type="entry name" value="LDLa"/>
    <property type="match status" value="1"/>
</dbReference>
<evidence type="ECO:0000313" key="5">
    <source>
        <dbReference type="Proteomes" id="UP001266305"/>
    </source>
</evidence>
<feature type="disulfide bond" evidence="2">
    <location>
        <begin position="218"/>
        <end position="233"/>
    </location>
</feature>
<gene>
    <name evidence="4" type="ORF">P7K49_015637</name>
</gene>
<dbReference type="SUPFAM" id="SSF57424">
    <property type="entry name" value="LDL receptor-like module"/>
    <property type="match status" value="1"/>
</dbReference>
<name>A0ABQ9V9T6_SAGOE</name>
<dbReference type="InterPro" id="IPR000082">
    <property type="entry name" value="SEA_dom"/>
</dbReference>
<dbReference type="InterPro" id="IPR023415">
    <property type="entry name" value="LDLR_class-A_CS"/>
</dbReference>
<proteinExistence type="predicted"/>
<keyword evidence="1 2" id="KW-1015">Disulfide bond</keyword>
<organism evidence="4 5">
    <name type="scientific">Saguinus oedipus</name>
    <name type="common">Cotton-top tamarin</name>
    <name type="synonym">Oedipomidas oedipus</name>
    <dbReference type="NCBI Taxonomy" id="9490"/>
    <lineage>
        <taxon>Eukaryota</taxon>
        <taxon>Metazoa</taxon>
        <taxon>Chordata</taxon>
        <taxon>Craniata</taxon>
        <taxon>Vertebrata</taxon>
        <taxon>Euteleostomi</taxon>
        <taxon>Mammalia</taxon>
        <taxon>Eutheria</taxon>
        <taxon>Euarchontoglires</taxon>
        <taxon>Primates</taxon>
        <taxon>Haplorrhini</taxon>
        <taxon>Platyrrhini</taxon>
        <taxon>Cebidae</taxon>
        <taxon>Callitrichinae</taxon>
        <taxon>Saguinus</taxon>
    </lineage>
</organism>
<dbReference type="Gene3D" id="4.10.400.10">
    <property type="entry name" value="Low-density Lipoprotein Receptor"/>
    <property type="match status" value="1"/>
</dbReference>
<sequence>MVKLNEYKMSLYFRALVNFTRSITYSPQLEDAGSREFREVSEAVVDTVRELDGWVFVELDVGSEGNPDGAQIQEVLHRVVSSGSMASYITSPQGFQFRRLGTGMVEWPGPALQPSASGSQVERPLTTSSFSAQTPPPLLAAVAVAVTPETELPYTGHRSPLQPHSTCAVPTALHTSLWPSLTPVCSLPPAVPQFPRACTEAEFACHSYNECVALEYRCDRRPDCRDMSDELNCGEGMSRATSGLGPNGRPGSYTRGLGVSGTMRLWCRQSMGA</sequence>
<dbReference type="PROSITE" id="PS50068">
    <property type="entry name" value="LDLRA_2"/>
    <property type="match status" value="1"/>
</dbReference>
<accession>A0ABQ9V9T6</accession>
<feature type="domain" description="SEA" evidence="3">
    <location>
        <begin position="9"/>
        <end position="102"/>
    </location>
</feature>